<name>A0A4Z1K0S3_9HELO</name>
<dbReference type="Proteomes" id="UP000297229">
    <property type="component" value="Unassembled WGS sequence"/>
</dbReference>
<keyword evidence="3" id="KW-1185">Reference proteome</keyword>
<comment type="caution">
    <text evidence="2">The sequence shown here is derived from an EMBL/GenBank/DDBJ whole genome shotgun (WGS) entry which is preliminary data.</text>
</comment>
<accession>A0A4Z1K0S3</accession>
<feature type="region of interest" description="Disordered" evidence="1">
    <location>
        <begin position="44"/>
        <end position="97"/>
    </location>
</feature>
<reference evidence="2 3" key="1">
    <citation type="submission" date="2017-12" db="EMBL/GenBank/DDBJ databases">
        <title>Comparative genomics of Botrytis spp.</title>
        <authorList>
            <person name="Valero-Jimenez C.A."/>
            <person name="Tapia P."/>
            <person name="Veloso J."/>
            <person name="Silva-Moreno E."/>
            <person name="Staats M."/>
            <person name="Valdes J.H."/>
            <person name="Van Kan J.A.L."/>
        </authorList>
    </citation>
    <scope>NUCLEOTIDE SEQUENCE [LARGE SCALE GENOMIC DNA]</scope>
    <source>
        <strain evidence="2 3">Be9601</strain>
    </source>
</reference>
<proteinExistence type="predicted"/>
<organism evidence="2 3">
    <name type="scientific">Botrytis elliptica</name>
    <dbReference type="NCBI Taxonomy" id="278938"/>
    <lineage>
        <taxon>Eukaryota</taxon>
        <taxon>Fungi</taxon>
        <taxon>Dikarya</taxon>
        <taxon>Ascomycota</taxon>
        <taxon>Pezizomycotina</taxon>
        <taxon>Leotiomycetes</taxon>
        <taxon>Helotiales</taxon>
        <taxon>Sclerotiniaceae</taxon>
        <taxon>Botrytis</taxon>
    </lineage>
</organism>
<protein>
    <submittedName>
        <fullName evidence="2">Uncharacterized protein</fullName>
    </submittedName>
</protein>
<evidence type="ECO:0000256" key="1">
    <source>
        <dbReference type="SAM" id="MobiDB-lite"/>
    </source>
</evidence>
<evidence type="ECO:0000313" key="3">
    <source>
        <dbReference type="Proteomes" id="UP000297229"/>
    </source>
</evidence>
<dbReference type="EMBL" id="PQXM01000253">
    <property type="protein sequence ID" value="TGO74817.1"/>
    <property type="molecule type" value="Genomic_DNA"/>
</dbReference>
<gene>
    <name evidence="2" type="ORF">BELL_0254g00020</name>
</gene>
<dbReference type="AlphaFoldDB" id="A0A4Z1K0S3"/>
<evidence type="ECO:0000313" key="2">
    <source>
        <dbReference type="EMBL" id="TGO74817.1"/>
    </source>
</evidence>
<sequence>MSIKKKEGEKSLNHDGELAKREFEKRACCVANFGSEEECALQQGKLVKQRKRSAEANPLFKRDGSLMPTLHNEQECSRKQGHLRSQAQTREPKLHLLSQKKTECDNTIFTRWDPGSWTPVEKPGLPGSRRISQQQIFCTNHSRFLGG</sequence>